<dbReference type="InterPro" id="IPR055469">
    <property type="entry name" value="DUF7041"/>
</dbReference>
<dbReference type="PANTHER" id="PTHR33327:SF3">
    <property type="entry name" value="RNA-DIRECTED DNA POLYMERASE"/>
    <property type="match status" value="1"/>
</dbReference>
<dbReference type="Proteomes" id="UP001652740">
    <property type="component" value="Unplaced"/>
</dbReference>
<proteinExistence type="predicted"/>
<feature type="region of interest" description="Disordered" evidence="1">
    <location>
        <begin position="209"/>
        <end position="238"/>
    </location>
</feature>
<name>A0ABM3M981_GALME</name>
<sequence>MSVEPGAQNMESCRVGVRVPPFYPEKPALWFAQLEGQFQLATITADSTKFYYAISQLEPQYAAEVEDVITNPPTANKYDRLKTELIKRLSASREKKVKQLLIHEELGDRKPSQFVRHLQNLAGPGVPEEFLRTIWSSRLPASTQTIIASQPKASLEELAELADRVHDVVPPILQVASTSASTSSGMSINHLNQQIEKLTKQVSALTTRLDRISRNSERQPFNRLRKRSQSRSRSASNHKKYPNCWYHAKFGDQARKCIQPCDFLAGNATGNR</sequence>
<feature type="compositionally biased region" description="Basic residues" evidence="1">
    <location>
        <begin position="223"/>
        <end position="238"/>
    </location>
</feature>
<dbReference type="PANTHER" id="PTHR33327">
    <property type="entry name" value="ENDONUCLEASE"/>
    <property type="match status" value="1"/>
</dbReference>
<reference evidence="4" key="1">
    <citation type="submission" date="2025-08" db="UniProtKB">
        <authorList>
            <consortium name="RefSeq"/>
        </authorList>
    </citation>
    <scope>IDENTIFICATION</scope>
    <source>
        <tissue evidence="4">Whole larvae</tissue>
    </source>
</reference>
<evidence type="ECO:0000259" key="2">
    <source>
        <dbReference type="Pfam" id="PF23055"/>
    </source>
</evidence>
<dbReference type="GeneID" id="128200048"/>
<protein>
    <submittedName>
        <fullName evidence="4">Uncharacterized protein LOC128200048</fullName>
    </submittedName>
</protein>
<evidence type="ECO:0000313" key="3">
    <source>
        <dbReference type="Proteomes" id="UP001652740"/>
    </source>
</evidence>
<dbReference type="Pfam" id="PF23055">
    <property type="entry name" value="DUF7041"/>
    <property type="match status" value="1"/>
</dbReference>
<feature type="domain" description="DUF7041" evidence="2">
    <location>
        <begin position="19"/>
        <end position="101"/>
    </location>
</feature>
<keyword evidence="3" id="KW-1185">Reference proteome</keyword>
<evidence type="ECO:0000313" key="4">
    <source>
        <dbReference type="RefSeq" id="XP_052747994.1"/>
    </source>
</evidence>
<gene>
    <name evidence="4" type="primary">LOC128200048</name>
</gene>
<organism evidence="3 4">
    <name type="scientific">Galleria mellonella</name>
    <name type="common">Greater wax moth</name>
    <dbReference type="NCBI Taxonomy" id="7137"/>
    <lineage>
        <taxon>Eukaryota</taxon>
        <taxon>Metazoa</taxon>
        <taxon>Ecdysozoa</taxon>
        <taxon>Arthropoda</taxon>
        <taxon>Hexapoda</taxon>
        <taxon>Insecta</taxon>
        <taxon>Pterygota</taxon>
        <taxon>Neoptera</taxon>
        <taxon>Endopterygota</taxon>
        <taxon>Lepidoptera</taxon>
        <taxon>Glossata</taxon>
        <taxon>Ditrysia</taxon>
        <taxon>Pyraloidea</taxon>
        <taxon>Pyralidae</taxon>
        <taxon>Galleriinae</taxon>
        <taxon>Galleria</taxon>
    </lineage>
</organism>
<evidence type="ECO:0000256" key="1">
    <source>
        <dbReference type="SAM" id="MobiDB-lite"/>
    </source>
</evidence>
<dbReference type="RefSeq" id="XP_052747994.1">
    <property type="nucleotide sequence ID" value="XM_052892034.1"/>
</dbReference>
<accession>A0ABM3M981</accession>